<dbReference type="GO" id="GO:0006935">
    <property type="term" value="P:chemotaxis"/>
    <property type="evidence" value="ECO:0007669"/>
    <property type="project" value="InterPro"/>
</dbReference>
<evidence type="ECO:0000256" key="1">
    <source>
        <dbReference type="ARBA" id="ARBA00000085"/>
    </source>
</evidence>
<dbReference type="InterPro" id="IPR004358">
    <property type="entry name" value="Sig_transdc_His_kin-like_C"/>
</dbReference>
<dbReference type="InterPro" id="IPR036890">
    <property type="entry name" value="HATPase_C_sf"/>
</dbReference>
<evidence type="ECO:0000259" key="8">
    <source>
        <dbReference type="PROSITE" id="PS50109"/>
    </source>
</evidence>
<dbReference type="SMART" id="SM00387">
    <property type="entry name" value="HATPase_c"/>
    <property type="match status" value="1"/>
</dbReference>
<proteinExistence type="predicted"/>
<dbReference type="InterPro" id="IPR002545">
    <property type="entry name" value="CheW-lke_dom"/>
</dbReference>
<dbReference type="SUPFAM" id="SSF55874">
    <property type="entry name" value="ATPase domain of HSP90 chaperone/DNA topoisomerase II/histidine kinase"/>
    <property type="match status" value="1"/>
</dbReference>
<dbReference type="SMART" id="SM00448">
    <property type="entry name" value="REC"/>
    <property type="match status" value="1"/>
</dbReference>
<dbReference type="InterPro" id="IPR005467">
    <property type="entry name" value="His_kinase_dom"/>
</dbReference>
<evidence type="ECO:0000256" key="2">
    <source>
        <dbReference type="ARBA" id="ARBA00012438"/>
    </source>
</evidence>
<dbReference type="InterPro" id="IPR051315">
    <property type="entry name" value="Bact_Chemotaxis_CheA"/>
</dbReference>
<dbReference type="PANTHER" id="PTHR43395:SF1">
    <property type="entry name" value="CHEMOTAXIS PROTEIN CHEA"/>
    <property type="match status" value="1"/>
</dbReference>
<keyword evidence="4" id="KW-0808">Transferase</keyword>
<evidence type="ECO:0000256" key="3">
    <source>
        <dbReference type="ARBA" id="ARBA00022553"/>
    </source>
</evidence>
<dbReference type="FunFam" id="3.30.565.10:FF:000016">
    <property type="entry name" value="Chemotaxis protein CheA, putative"/>
    <property type="match status" value="1"/>
</dbReference>
<evidence type="ECO:0000256" key="4">
    <source>
        <dbReference type="ARBA" id="ARBA00022679"/>
    </source>
</evidence>
<dbReference type="Gene3D" id="2.30.30.40">
    <property type="entry name" value="SH3 Domains"/>
    <property type="match status" value="1"/>
</dbReference>
<reference evidence="10" key="1">
    <citation type="submission" date="2019-11" db="EMBL/GenBank/DDBJ databases">
        <title>Genomic insights into an expanded diversity of filamentous marine cyanobacteria reveals the extraordinary biosynthetic potential of Moorea and Okeania.</title>
        <authorList>
            <person name="Ferreira Leao T."/>
            <person name="Wang M."/>
            <person name="Moss N."/>
            <person name="Da Silva R."/>
            <person name="Sanders J."/>
            <person name="Nurk S."/>
            <person name="Gurevich A."/>
            <person name="Humphrey G."/>
            <person name="Reher R."/>
            <person name="Zhu Q."/>
            <person name="Belda-Ferre P."/>
            <person name="Glukhov E."/>
            <person name="Rex R."/>
            <person name="Dorrestein P.C."/>
            <person name="Knight R."/>
            <person name="Pevzner P."/>
            <person name="Gerwick W.H."/>
            <person name="Gerwick L."/>
        </authorList>
    </citation>
    <scope>NUCLEOTIDE SEQUENCE</scope>
    <source>
        <strain evidence="10">SIO1C4</strain>
    </source>
</reference>
<keyword evidence="3 7" id="KW-0597">Phosphoprotein</keyword>
<dbReference type="SUPFAM" id="SSF50341">
    <property type="entry name" value="CheW-like"/>
    <property type="match status" value="1"/>
</dbReference>
<protein>
    <recommendedName>
        <fullName evidence="2">histidine kinase</fullName>
        <ecNumber evidence="2">2.7.13.3</ecNumber>
    </recommendedName>
</protein>
<dbReference type="InterPro" id="IPR011006">
    <property type="entry name" value="CheY-like_superfamily"/>
</dbReference>
<dbReference type="SMART" id="SM00260">
    <property type="entry name" value="CheW"/>
    <property type="match status" value="1"/>
</dbReference>
<dbReference type="Pfam" id="PF01584">
    <property type="entry name" value="CheW"/>
    <property type="match status" value="1"/>
</dbReference>
<feature type="domain" description="Histidine kinase" evidence="8">
    <location>
        <begin position="192"/>
        <end position="455"/>
    </location>
</feature>
<dbReference type="GO" id="GO:0004673">
    <property type="term" value="F:protein histidine kinase activity"/>
    <property type="evidence" value="ECO:0007669"/>
    <property type="project" value="UniProtKB-EC"/>
</dbReference>
<dbReference type="Gene3D" id="3.40.50.2300">
    <property type="match status" value="1"/>
</dbReference>
<accession>A0A6B3NDB5</accession>
<dbReference type="SUPFAM" id="SSF52172">
    <property type="entry name" value="CheY-like"/>
    <property type="match status" value="1"/>
</dbReference>
<sequence>MSEPLIFVDERGKLQPFETLDIDEPYPLVEANSELVSPLEVTQEQMQSRTINPQQGSDEAEKFSPIVLSDVLSDYSRLSQLPKETDAKFLSIPQPIAANNNKLREDKTYVYSTSPPPKPLPLAVRMDLNRLELLNNLVSQLESQDNRLLLQNQQQVETYQALRQWFNRFEQVAQNLQLVVKHICLRSQISSRNPINSLSASLTNLSLPLLPKKIYQHLETTAGEVTEELSQLGEIIQDLALLNQRLQYNLKQRQKTLKQVQTNLLQTRMLPIGELLNQFSRMVRDLASKENKLVNLELSGTETLVDKAVLEKLYEPLVHLVRNAFDHGIEMPEVRQFLGKPAQGNIKIKAYYRGNQTYIEVQDDGSGIDLEKVKNTAVGMNLLSVSEAANVPENRLYELLFSPSFTTAEQVSQLSGRGMGLEAVKLQIAALKGAITVKSKFREGTTFTLRLPITFTIVKLLIFSLNDQLLAIPVDALVSITFADQGQIETQQQQQFYRNQEQLVPLFPNSWLSRYHYPRPINANQSRSMIVKPTSQRFPLLILSEGNQVIAIKIDQILIERDLGIKPFNEALKPSPLLCGCTILSDGQIVPVIDAPALVEKCLQIPEPPATIAPNLTTPLTIPKVPTVLVVDDSLTIRQTLYLTLGKAGYQVIQARDGWEAIGQLQQNSGIDAIICDIEMPRMNGLEFLSRCSLLMEENIPVLMLTSRNSQKYRQLAQQLGATSYLTKPYLDKDLLNALKTCVKN</sequence>
<dbReference type="Gene3D" id="3.30.565.10">
    <property type="entry name" value="Histidine kinase-like ATPase, C-terminal domain"/>
    <property type="match status" value="1"/>
</dbReference>
<dbReference type="InterPro" id="IPR003594">
    <property type="entry name" value="HATPase_dom"/>
</dbReference>
<feature type="modified residue" description="4-aspartylphosphate" evidence="7">
    <location>
        <position position="677"/>
    </location>
</feature>
<dbReference type="GO" id="GO:0000160">
    <property type="term" value="P:phosphorelay signal transduction system"/>
    <property type="evidence" value="ECO:0007669"/>
    <property type="project" value="UniProtKB-KW"/>
</dbReference>
<comment type="caution">
    <text evidence="10">The sequence shown here is derived from an EMBL/GenBank/DDBJ whole genome shotgun (WGS) entry which is preliminary data.</text>
</comment>
<comment type="catalytic activity">
    <reaction evidence="1">
        <text>ATP + protein L-histidine = ADP + protein N-phospho-L-histidine.</text>
        <dbReference type="EC" id="2.7.13.3"/>
    </reaction>
</comment>
<dbReference type="EMBL" id="JAAHFQ010000861">
    <property type="protein sequence ID" value="NER31566.1"/>
    <property type="molecule type" value="Genomic_DNA"/>
</dbReference>
<gene>
    <name evidence="10" type="ORF">F6J89_29100</name>
</gene>
<dbReference type="PRINTS" id="PR00344">
    <property type="entry name" value="BCTRLSENSOR"/>
</dbReference>
<name>A0A6B3NDB5_9CYAN</name>
<organism evidence="10">
    <name type="scientific">Symploca sp. SIO1C4</name>
    <dbReference type="NCBI Taxonomy" id="2607765"/>
    <lineage>
        <taxon>Bacteria</taxon>
        <taxon>Bacillati</taxon>
        <taxon>Cyanobacteriota</taxon>
        <taxon>Cyanophyceae</taxon>
        <taxon>Coleofasciculales</taxon>
        <taxon>Coleofasciculaceae</taxon>
        <taxon>Symploca</taxon>
    </lineage>
</organism>
<dbReference type="PANTHER" id="PTHR43395">
    <property type="entry name" value="SENSOR HISTIDINE KINASE CHEA"/>
    <property type="match status" value="1"/>
</dbReference>
<dbReference type="AlphaFoldDB" id="A0A6B3NDB5"/>
<evidence type="ECO:0000256" key="5">
    <source>
        <dbReference type="ARBA" id="ARBA00022777"/>
    </source>
</evidence>
<dbReference type="CDD" id="cd16916">
    <property type="entry name" value="HATPase_CheA-like"/>
    <property type="match status" value="1"/>
</dbReference>
<keyword evidence="5" id="KW-0418">Kinase</keyword>
<evidence type="ECO:0000256" key="6">
    <source>
        <dbReference type="ARBA" id="ARBA00023012"/>
    </source>
</evidence>
<evidence type="ECO:0000313" key="10">
    <source>
        <dbReference type="EMBL" id="NER31566.1"/>
    </source>
</evidence>
<dbReference type="Pfam" id="PF02518">
    <property type="entry name" value="HATPase_c"/>
    <property type="match status" value="1"/>
</dbReference>
<dbReference type="Pfam" id="PF00072">
    <property type="entry name" value="Response_reg"/>
    <property type="match status" value="1"/>
</dbReference>
<keyword evidence="6" id="KW-0902">Two-component regulatory system</keyword>
<evidence type="ECO:0000256" key="7">
    <source>
        <dbReference type="PROSITE-ProRule" id="PRU00169"/>
    </source>
</evidence>
<dbReference type="PROSITE" id="PS50109">
    <property type="entry name" value="HIS_KIN"/>
    <property type="match status" value="1"/>
</dbReference>
<dbReference type="InterPro" id="IPR001789">
    <property type="entry name" value="Sig_transdc_resp-reg_receiver"/>
</dbReference>
<feature type="domain" description="Response regulatory" evidence="9">
    <location>
        <begin position="627"/>
        <end position="743"/>
    </location>
</feature>
<evidence type="ECO:0000259" key="9">
    <source>
        <dbReference type="PROSITE" id="PS50110"/>
    </source>
</evidence>
<dbReference type="InterPro" id="IPR036061">
    <property type="entry name" value="CheW-like_dom_sf"/>
</dbReference>
<dbReference type="PROSITE" id="PS50110">
    <property type="entry name" value="RESPONSE_REGULATORY"/>
    <property type="match status" value="1"/>
</dbReference>
<dbReference type="EC" id="2.7.13.3" evidence="2"/>